<gene>
    <name evidence="6" type="ORF">AXF42_Ash009604</name>
</gene>
<dbReference type="PANTHER" id="PTHR12303:SF6">
    <property type="entry name" value="CARNOSINE N-METHYLTRANSFERASE"/>
    <property type="match status" value="1"/>
</dbReference>
<keyword evidence="7" id="KW-1185">Reference proteome</keyword>
<keyword evidence="4" id="KW-0808">Transferase</keyword>
<dbReference type="GO" id="GO:0032259">
    <property type="term" value="P:methylation"/>
    <property type="evidence" value="ECO:0007669"/>
    <property type="project" value="UniProtKB-KW"/>
</dbReference>
<name>A0A2I0B9B6_9ASPA</name>
<dbReference type="EC" id="2.1.1.22" evidence="2"/>
<evidence type="ECO:0000256" key="5">
    <source>
        <dbReference type="ARBA" id="ARBA00022691"/>
    </source>
</evidence>
<dbReference type="SMART" id="SM01296">
    <property type="entry name" value="N2227"/>
    <property type="match status" value="1"/>
</dbReference>
<evidence type="ECO:0000313" key="7">
    <source>
        <dbReference type="Proteomes" id="UP000236161"/>
    </source>
</evidence>
<evidence type="ECO:0000256" key="4">
    <source>
        <dbReference type="ARBA" id="ARBA00022679"/>
    </source>
</evidence>
<reference evidence="6 7" key="1">
    <citation type="journal article" date="2017" name="Nature">
        <title>The Apostasia genome and the evolution of orchids.</title>
        <authorList>
            <person name="Zhang G.Q."/>
            <person name="Liu K.W."/>
            <person name="Li Z."/>
            <person name="Lohaus R."/>
            <person name="Hsiao Y.Y."/>
            <person name="Niu S.C."/>
            <person name="Wang J.Y."/>
            <person name="Lin Y.C."/>
            <person name="Xu Q."/>
            <person name="Chen L.J."/>
            <person name="Yoshida K."/>
            <person name="Fujiwara S."/>
            <person name="Wang Z.W."/>
            <person name="Zhang Y.Q."/>
            <person name="Mitsuda N."/>
            <person name="Wang M."/>
            <person name="Liu G.H."/>
            <person name="Pecoraro L."/>
            <person name="Huang H.X."/>
            <person name="Xiao X.J."/>
            <person name="Lin M."/>
            <person name="Wu X.Y."/>
            <person name="Wu W.L."/>
            <person name="Chen Y.Y."/>
            <person name="Chang S.B."/>
            <person name="Sakamoto S."/>
            <person name="Ohme-Takagi M."/>
            <person name="Yagi M."/>
            <person name="Zeng S.J."/>
            <person name="Shen C.Y."/>
            <person name="Yeh C.M."/>
            <person name="Luo Y.B."/>
            <person name="Tsai W.C."/>
            <person name="Van de Peer Y."/>
            <person name="Liu Z.J."/>
        </authorList>
    </citation>
    <scope>NUCLEOTIDE SEQUENCE [LARGE SCALE GENOMIC DNA]</scope>
    <source>
        <strain evidence="7">cv. Shenzhen</strain>
        <tissue evidence="6">Stem</tissue>
    </source>
</reference>
<dbReference type="InterPro" id="IPR012901">
    <property type="entry name" value="CARME"/>
</dbReference>
<evidence type="ECO:0000256" key="3">
    <source>
        <dbReference type="ARBA" id="ARBA00022603"/>
    </source>
</evidence>
<evidence type="ECO:0000256" key="1">
    <source>
        <dbReference type="ARBA" id="ARBA00010086"/>
    </source>
</evidence>
<accession>A0A2I0B9B6</accession>
<comment type="similarity">
    <text evidence="1">Belongs to the carnosine N-methyltransferase family.</text>
</comment>
<dbReference type="Pfam" id="PF07942">
    <property type="entry name" value="CARME"/>
    <property type="match status" value="1"/>
</dbReference>
<dbReference type="InterPro" id="IPR029063">
    <property type="entry name" value="SAM-dependent_MTases_sf"/>
</dbReference>
<dbReference type="GO" id="GO:0030735">
    <property type="term" value="F:carnosine N-methyltransferase activity"/>
    <property type="evidence" value="ECO:0007669"/>
    <property type="project" value="UniProtKB-EC"/>
</dbReference>
<dbReference type="EMBL" id="KZ451905">
    <property type="protein sequence ID" value="PKA64382.1"/>
    <property type="molecule type" value="Genomic_DNA"/>
</dbReference>
<dbReference type="Gene3D" id="3.40.50.150">
    <property type="entry name" value="Vaccinia Virus protein VP39"/>
    <property type="match status" value="1"/>
</dbReference>
<keyword evidence="5" id="KW-0949">S-adenosyl-L-methionine</keyword>
<organism evidence="6 7">
    <name type="scientific">Apostasia shenzhenica</name>
    <dbReference type="NCBI Taxonomy" id="1088818"/>
    <lineage>
        <taxon>Eukaryota</taxon>
        <taxon>Viridiplantae</taxon>
        <taxon>Streptophyta</taxon>
        <taxon>Embryophyta</taxon>
        <taxon>Tracheophyta</taxon>
        <taxon>Spermatophyta</taxon>
        <taxon>Magnoliopsida</taxon>
        <taxon>Liliopsida</taxon>
        <taxon>Asparagales</taxon>
        <taxon>Orchidaceae</taxon>
        <taxon>Apostasioideae</taxon>
        <taxon>Apostasia</taxon>
    </lineage>
</organism>
<dbReference type="Proteomes" id="UP000236161">
    <property type="component" value="Unassembled WGS sequence"/>
</dbReference>
<sequence length="397" mass="44573">METLSSSPMPNLDPISKPSPNRPVSLLVPPFFFLDNFTADCNTNNFFGTLTCTDRPPYRRHLDTHHSIGCFSNGYIIIDYLAIYLELAWMLPFLGLSGRKRHCHFSGLEGSTAISTFPPALLPPNPNLSLSASAGITEGFSMCAGDFVEVYNDVDQEASWDAVVTCFFLDTAHNIVEYIEVIFKVLKDGGVWINLGPLLYHFADSHGPEDELSVEISLEDVKKVAFQYGFELEIERTVQTTYTANPRSMMQKDYVWKSKRCPKKVVAPVCNATVEAKHNGKGEYNRGRDQRVTSRQKIRAPNRQTHAAAGARQAREHWRSLAERARAESYRDVEAKVDKRKTPSRKRAKMALYDDGCRVGFIDLSLERALNSIELKEIAFIVVDAGLSDLEVITVVL</sequence>
<proteinExistence type="inferred from homology"/>
<dbReference type="SUPFAM" id="SSF53335">
    <property type="entry name" value="S-adenosyl-L-methionine-dependent methyltransferases"/>
    <property type="match status" value="1"/>
</dbReference>
<evidence type="ECO:0000256" key="2">
    <source>
        <dbReference type="ARBA" id="ARBA00012003"/>
    </source>
</evidence>
<protein>
    <recommendedName>
        <fullName evidence="2">carnosine N-methyltransferase</fullName>
        <ecNumber evidence="2">2.1.1.22</ecNumber>
    </recommendedName>
</protein>
<dbReference type="AlphaFoldDB" id="A0A2I0B9B6"/>
<dbReference type="OrthoDB" id="978at2759"/>
<dbReference type="PANTHER" id="PTHR12303">
    <property type="entry name" value="CARNOSINE N-METHYLTRANSFERASE"/>
    <property type="match status" value="1"/>
</dbReference>
<evidence type="ECO:0000313" key="6">
    <source>
        <dbReference type="EMBL" id="PKA64382.1"/>
    </source>
</evidence>
<keyword evidence="3" id="KW-0489">Methyltransferase</keyword>
<dbReference type="STRING" id="1088818.A0A2I0B9B6"/>